<dbReference type="Gene3D" id="1.20.120.80">
    <property type="entry name" value="Cytochrome c oxidase, subunit III, four-helix bundle"/>
    <property type="match status" value="1"/>
</dbReference>
<dbReference type="InterPro" id="IPR013833">
    <property type="entry name" value="Cyt_c_oxidase_su3_a-hlx"/>
</dbReference>
<evidence type="ECO:0000256" key="4">
    <source>
        <dbReference type="ARBA" id="ARBA00022989"/>
    </source>
</evidence>
<organism evidence="9 10">
    <name type="scientific">Agaribacillus aureus</name>
    <dbReference type="NCBI Taxonomy" id="3051825"/>
    <lineage>
        <taxon>Bacteria</taxon>
        <taxon>Pseudomonadati</taxon>
        <taxon>Bacteroidota</taxon>
        <taxon>Cytophagia</taxon>
        <taxon>Cytophagales</taxon>
        <taxon>Splendidivirgaceae</taxon>
        <taxon>Agaribacillus</taxon>
    </lineage>
</organism>
<dbReference type="InterPro" id="IPR035973">
    <property type="entry name" value="Cyt_c_oxidase_su3-like_sf"/>
</dbReference>
<accession>A0ABT8L059</accession>
<dbReference type="InterPro" id="IPR000298">
    <property type="entry name" value="Cyt_c_oxidase-like_su3"/>
</dbReference>
<gene>
    <name evidence="9" type="ORF">QQ020_03645</name>
</gene>
<reference evidence="9" key="1">
    <citation type="submission" date="2023-06" db="EMBL/GenBank/DDBJ databases">
        <title>Genomic of Agaribacillus aureum.</title>
        <authorList>
            <person name="Wang G."/>
        </authorList>
    </citation>
    <scope>NUCLEOTIDE SEQUENCE</scope>
    <source>
        <strain evidence="9">BMA12</strain>
    </source>
</reference>
<feature type="domain" description="Heme-copper oxidase subunit III family profile" evidence="8">
    <location>
        <begin position="21"/>
        <end position="195"/>
    </location>
</feature>
<dbReference type="RefSeq" id="WP_346756458.1">
    <property type="nucleotide sequence ID" value="NZ_JAUJEB010000001.1"/>
</dbReference>
<evidence type="ECO:0000256" key="2">
    <source>
        <dbReference type="ARBA" id="ARBA00010581"/>
    </source>
</evidence>
<dbReference type="Proteomes" id="UP001172083">
    <property type="component" value="Unassembled WGS sequence"/>
</dbReference>
<dbReference type="SUPFAM" id="SSF81452">
    <property type="entry name" value="Cytochrome c oxidase subunit III-like"/>
    <property type="match status" value="1"/>
</dbReference>
<comment type="subcellular location">
    <subcellularLocation>
        <location evidence="6">Cell membrane</location>
        <topology evidence="6">Multi-pass membrane protein</topology>
    </subcellularLocation>
    <subcellularLocation>
        <location evidence="1">Membrane</location>
        <topology evidence="1">Multi-pass membrane protein</topology>
    </subcellularLocation>
</comment>
<feature type="transmembrane region" description="Helical" evidence="7">
    <location>
        <begin position="170"/>
        <end position="193"/>
    </location>
</feature>
<dbReference type="PROSITE" id="PS50253">
    <property type="entry name" value="COX3"/>
    <property type="match status" value="1"/>
</dbReference>
<evidence type="ECO:0000256" key="6">
    <source>
        <dbReference type="RuleBase" id="RU003376"/>
    </source>
</evidence>
<keyword evidence="5 7" id="KW-0472">Membrane</keyword>
<comment type="similarity">
    <text evidence="2 6">Belongs to the cytochrome c oxidase subunit 3 family.</text>
</comment>
<evidence type="ECO:0000256" key="3">
    <source>
        <dbReference type="ARBA" id="ARBA00022692"/>
    </source>
</evidence>
<feature type="transmembrane region" description="Helical" evidence="7">
    <location>
        <begin position="59"/>
        <end position="78"/>
    </location>
</feature>
<sequence length="195" mass="22396">MEHNIESRDRIVQPLSMHPKKFALWLFIISVVMIFAAMTSAYIVRRGEGNWLDFSLPDIFWVNTIIIFLSSISMHIAYRAAKKDNLNTLRVAMVITTVLGAAFLIGQYLSWDQLKAQSVIFSDPGTPAGSFVYVFTGLHGFHLVTGLVFLVIVLIAAFRYKVHSRNMVQIEMCATYWHFLDGLWIYLFLFLLMNH</sequence>
<evidence type="ECO:0000256" key="1">
    <source>
        <dbReference type="ARBA" id="ARBA00004141"/>
    </source>
</evidence>
<feature type="transmembrane region" description="Helical" evidence="7">
    <location>
        <begin position="22"/>
        <end position="44"/>
    </location>
</feature>
<proteinExistence type="inferred from homology"/>
<dbReference type="EMBL" id="JAUJEB010000001">
    <property type="protein sequence ID" value="MDN5211122.1"/>
    <property type="molecule type" value="Genomic_DNA"/>
</dbReference>
<dbReference type="Pfam" id="PF00510">
    <property type="entry name" value="COX3"/>
    <property type="match status" value="1"/>
</dbReference>
<evidence type="ECO:0000259" key="8">
    <source>
        <dbReference type="PROSITE" id="PS50253"/>
    </source>
</evidence>
<evidence type="ECO:0000256" key="7">
    <source>
        <dbReference type="SAM" id="Phobius"/>
    </source>
</evidence>
<dbReference type="InterPro" id="IPR024791">
    <property type="entry name" value="Cyt_c/ubiquinol_Oxase_su3"/>
</dbReference>
<feature type="transmembrane region" description="Helical" evidence="7">
    <location>
        <begin position="131"/>
        <end position="158"/>
    </location>
</feature>
<evidence type="ECO:0000256" key="5">
    <source>
        <dbReference type="ARBA" id="ARBA00023136"/>
    </source>
</evidence>
<keyword evidence="3 6" id="KW-0812">Transmembrane</keyword>
<name>A0ABT8L059_9BACT</name>
<keyword evidence="4 7" id="KW-1133">Transmembrane helix</keyword>
<keyword evidence="10" id="KW-1185">Reference proteome</keyword>
<dbReference type="PANTHER" id="PTHR11403">
    <property type="entry name" value="CYTOCHROME C OXIDASE SUBUNIT III"/>
    <property type="match status" value="1"/>
</dbReference>
<dbReference type="PANTHER" id="PTHR11403:SF10">
    <property type="entry name" value="CYTOCHROME C OXIDASE"/>
    <property type="match status" value="1"/>
</dbReference>
<comment type="caution">
    <text evidence="9">The sequence shown here is derived from an EMBL/GenBank/DDBJ whole genome shotgun (WGS) entry which is preliminary data.</text>
</comment>
<protein>
    <submittedName>
        <fullName evidence="9">Cytochrome c oxidase subunit 3</fullName>
    </submittedName>
</protein>
<evidence type="ECO:0000313" key="9">
    <source>
        <dbReference type="EMBL" id="MDN5211122.1"/>
    </source>
</evidence>
<feature type="transmembrane region" description="Helical" evidence="7">
    <location>
        <begin position="90"/>
        <end position="111"/>
    </location>
</feature>
<evidence type="ECO:0000313" key="10">
    <source>
        <dbReference type="Proteomes" id="UP001172083"/>
    </source>
</evidence>